<comment type="caution">
    <text evidence="2">The sequence shown here is derived from an EMBL/GenBank/DDBJ whole genome shotgun (WGS) entry which is preliminary data.</text>
</comment>
<dbReference type="EMBL" id="JAAMPC010000014">
    <property type="protein sequence ID" value="KAG2265623.1"/>
    <property type="molecule type" value="Genomic_DNA"/>
</dbReference>
<dbReference type="OrthoDB" id="1728340at2759"/>
<dbReference type="Proteomes" id="UP000886595">
    <property type="component" value="Unassembled WGS sequence"/>
</dbReference>
<evidence type="ECO:0000256" key="1">
    <source>
        <dbReference type="SAM" id="Phobius"/>
    </source>
</evidence>
<name>A0A8X7QCL6_BRACI</name>
<evidence type="ECO:0000313" key="3">
    <source>
        <dbReference type="Proteomes" id="UP000886595"/>
    </source>
</evidence>
<keyword evidence="3" id="KW-1185">Reference proteome</keyword>
<dbReference type="AlphaFoldDB" id="A0A8X7QCL6"/>
<keyword evidence="1" id="KW-1133">Transmembrane helix</keyword>
<gene>
    <name evidence="2" type="ORF">Bca52824_072702</name>
</gene>
<feature type="transmembrane region" description="Helical" evidence="1">
    <location>
        <begin position="48"/>
        <end position="66"/>
    </location>
</feature>
<evidence type="ECO:0008006" key="4">
    <source>
        <dbReference type="Google" id="ProtNLM"/>
    </source>
</evidence>
<organism evidence="2 3">
    <name type="scientific">Brassica carinata</name>
    <name type="common">Ethiopian mustard</name>
    <name type="synonym">Abyssinian cabbage</name>
    <dbReference type="NCBI Taxonomy" id="52824"/>
    <lineage>
        <taxon>Eukaryota</taxon>
        <taxon>Viridiplantae</taxon>
        <taxon>Streptophyta</taxon>
        <taxon>Embryophyta</taxon>
        <taxon>Tracheophyta</taxon>
        <taxon>Spermatophyta</taxon>
        <taxon>Magnoliopsida</taxon>
        <taxon>eudicotyledons</taxon>
        <taxon>Gunneridae</taxon>
        <taxon>Pentapetalae</taxon>
        <taxon>rosids</taxon>
        <taxon>malvids</taxon>
        <taxon>Brassicales</taxon>
        <taxon>Brassicaceae</taxon>
        <taxon>Brassiceae</taxon>
        <taxon>Brassica</taxon>
    </lineage>
</organism>
<reference evidence="2 3" key="1">
    <citation type="submission" date="2020-02" db="EMBL/GenBank/DDBJ databases">
        <authorList>
            <person name="Ma Q."/>
            <person name="Huang Y."/>
            <person name="Song X."/>
            <person name="Pei D."/>
        </authorList>
    </citation>
    <scope>NUCLEOTIDE SEQUENCE [LARGE SCALE GENOMIC DNA]</scope>
    <source>
        <strain evidence="2">Sxm20200214</strain>
        <tissue evidence="2">Leaf</tissue>
    </source>
</reference>
<keyword evidence="1" id="KW-0812">Transmembrane</keyword>
<sequence>MENDHVGPFNLGNPGEFTMLELAEVAQAGVHIFFKLAISNRVSVRVLLAYRFLLSTAVMVPLAFFFNRGKGLKVTWKIIFQGLMCGLFGFRSTMIKNISKLLKKQVFGVQQSEI</sequence>
<evidence type="ECO:0000313" key="2">
    <source>
        <dbReference type="EMBL" id="KAG2265623.1"/>
    </source>
</evidence>
<keyword evidence="1" id="KW-0472">Membrane</keyword>
<protein>
    <recommendedName>
        <fullName evidence="4">WAT1-related protein</fullName>
    </recommendedName>
</protein>
<feature type="transmembrane region" description="Helical" evidence="1">
    <location>
        <begin position="78"/>
        <end position="95"/>
    </location>
</feature>
<proteinExistence type="predicted"/>
<accession>A0A8X7QCL6</accession>